<evidence type="ECO:0000313" key="2">
    <source>
        <dbReference type="Proteomes" id="UP001271007"/>
    </source>
</evidence>
<comment type="caution">
    <text evidence="1">The sequence shown here is derived from an EMBL/GenBank/DDBJ whole genome shotgun (WGS) entry which is preliminary data.</text>
</comment>
<sequence length="319" mass="36898">MSYIYRPTSNNGAIDLRNPPYHVAWYLRYGSGKLAINSVFNQPDEYWKMQRYSHLSAKEMTQLLADRGYHIGAIKHKETLQYHLSRVDRGLPSYIGLTNDELRLAVRIRGFGNEIDGKGGRGDLQNLLTRHDNNRTFYGFVALPPELRARIFECYYANFRKPLHCPAQPPITLVSSLVRLEALPIFYSSFTFELNMLWVSERTLDVGGECRLKFRRDTRGWIDGIGAANIADIQHLRIRVFSSDQDSNNAQIDILLEWSKSKHEVFVNRWKNAWPRASDDDMRDEFGKLAVKVTARSDGGRLQREDLYPLRVAVERSLE</sequence>
<dbReference type="EMBL" id="JAWDJX010000009">
    <property type="protein sequence ID" value="KAK3055368.1"/>
    <property type="molecule type" value="Genomic_DNA"/>
</dbReference>
<dbReference type="AlphaFoldDB" id="A0AAJ0DR76"/>
<reference evidence="1" key="1">
    <citation type="submission" date="2023-04" db="EMBL/GenBank/DDBJ databases">
        <title>Black Yeasts Isolated from many extreme environments.</title>
        <authorList>
            <person name="Coleine C."/>
            <person name="Stajich J.E."/>
            <person name="Selbmann L."/>
        </authorList>
    </citation>
    <scope>NUCLEOTIDE SEQUENCE</scope>
    <source>
        <strain evidence="1">CCFEE 5312</strain>
    </source>
</reference>
<evidence type="ECO:0000313" key="1">
    <source>
        <dbReference type="EMBL" id="KAK3055368.1"/>
    </source>
</evidence>
<organism evidence="1 2">
    <name type="scientific">Extremus antarcticus</name>
    <dbReference type="NCBI Taxonomy" id="702011"/>
    <lineage>
        <taxon>Eukaryota</taxon>
        <taxon>Fungi</taxon>
        <taxon>Dikarya</taxon>
        <taxon>Ascomycota</taxon>
        <taxon>Pezizomycotina</taxon>
        <taxon>Dothideomycetes</taxon>
        <taxon>Dothideomycetidae</taxon>
        <taxon>Mycosphaerellales</taxon>
        <taxon>Extremaceae</taxon>
        <taxon>Extremus</taxon>
    </lineage>
</organism>
<keyword evidence="2" id="KW-1185">Reference proteome</keyword>
<accession>A0AAJ0DR76</accession>
<dbReference type="Proteomes" id="UP001271007">
    <property type="component" value="Unassembled WGS sequence"/>
</dbReference>
<name>A0AAJ0DR76_9PEZI</name>
<protein>
    <submittedName>
        <fullName evidence="1">Uncharacterized protein</fullName>
    </submittedName>
</protein>
<proteinExistence type="predicted"/>
<gene>
    <name evidence="1" type="ORF">LTR09_003922</name>
</gene>